<feature type="transmembrane region" description="Helical" evidence="9">
    <location>
        <begin position="55"/>
        <end position="76"/>
    </location>
</feature>
<keyword evidence="4" id="KW-0597">Phosphoprotein</keyword>
<evidence type="ECO:0000259" key="11">
    <source>
        <dbReference type="PROSITE" id="PS50885"/>
    </source>
</evidence>
<dbReference type="HOGENOM" id="CLU_040271_0_0_5"/>
<feature type="domain" description="Histidine kinase" evidence="10">
    <location>
        <begin position="295"/>
        <end position="507"/>
    </location>
</feature>
<dbReference type="SMART" id="SM00304">
    <property type="entry name" value="HAMP"/>
    <property type="match status" value="1"/>
</dbReference>
<keyword evidence="6" id="KW-0547">Nucleotide-binding</keyword>
<feature type="transmembrane region" description="Helical" evidence="9">
    <location>
        <begin position="201"/>
        <end position="228"/>
    </location>
</feature>
<evidence type="ECO:0000256" key="2">
    <source>
        <dbReference type="ARBA" id="ARBA00004370"/>
    </source>
</evidence>
<dbReference type="Proteomes" id="UP000002417">
    <property type="component" value="Chromosome"/>
</dbReference>
<accession>A7IJ97</accession>
<dbReference type="Pfam" id="PF02518">
    <property type="entry name" value="HATPase_c"/>
    <property type="match status" value="1"/>
</dbReference>
<dbReference type="SUPFAM" id="SSF55874">
    <property type="entry name" value="ATPase domain of HSP90 chaperone/DNA topoisomerase II/histidine kinase"/>
    <property type="match status" value="1"/>
</dbReference>
<dbReference type="PROSITE" id="PS50885">
    <property type="entry name" value="HAMP"/>
    <property type="match status" value="1"/>
</dbReference>
<evidence type="ECO:0000256" key="7">
    <source>
        <dbReference type="ARBA" id="ARBA00022777"/>
    </source>
</evidence>
<evidence type="ECO:0000256" key="6">
    <source>
        <dbReference type="ARBA" id="ARBA00022741"/>
    </source>
</evidence>
<keyword evidence="13" id="KW-1185">Reference proteome</keyword>
<keyword evidence="5" id="KW-0808">Transferase</keyword>
<proteinExistence type="predicted"/>
<dbReference type="GO" id="GO:0007165">
    <property type="term" value="P:signal transduction"/>
    <property type="evidence" value="ECO:0007669"/>
    <property type="project" value="InterPro"/>
</dbReference>
<dbReference type="InterPro" id="IPR004358">
    <property type="entry name" value="Sig_transdc_His_kin-like_C"/>
</dbReference>
<sequence length="519" mass="56719">MVAYFLISIARALGAGIRDGPSPRIMAMLEPTSHQPDTRPAPRGARWSLGLSTKLLALTVAVVAMAEIAVLVPTIANYRIAWLSDRLAAARTAALVLDAAPQEGISPDLTRQLLESVGAKVIVVKREDTRRLLAASDMPPMANVHIDMRETTLWTAVRDAFDTLTAPDGRILRVVGDPPRGADFIEIVLSGTPLRAALLRFAATVLLVSLAVAVAAGVLVYLSLNWLFVRPMRRLTERISAFRENPEDASRIIVPSGRSDEIGTAEEALEEMQRELSQTLHQKSHLAALGLAVSKINHDLRNLLSSAQLLSDRLATVPDPTVQRFAPKLLAALDRAITYCEQTLSYGRAKEPLPERRDVALAHLFDEVRETLGLQSGSGIGWVVDIERGLVADADPDQLFRVILNIARNAVQALEVRAPVDPERDQIRIKARRKGAVVEIEMGDTGPGIPAARREHLFEAFVSSARRGGTGLGLPIADELVRAHGGEIRLLDTQVGTTFRITIPDQPESRHHRRERIRA</sequence>
<reference evidence="12 13" key="1">
    <citation type="submission" date="2007-07" db="EMBL/GenBank/DDBJ databases">
        <title>Complete sequence of chromosome of Xanthobacter autotrophicus Py2.</title>
        <authorList>
            <consortium name="US DOE Joint Genome Institute"/>
            <person name="Copeland A."/>
            <person name="Lucas S."/>
            <person name="Lapidus A."/>
            <person name="Barry K."/>
            <person name="Glavina del Rio T."/>
            <person name="Hammon N."/>
            <person name="Israni S."/>
            <person name="Dalin E."/>
            <person name="Tice H."/>
            <person name="Pitluck S."/>
            <person name="Sims D."/>
            <person name="Brettin T."/>
            <person name="Bruce D."/>
            <person name="Detter J.C."/>
            <person name="Han C."/>
            <person name="Tapia R."/>
            <person name="Brainard J."/>
            <person name="Schmutz J."/>
            <person name="Larimer F."/>
            <person name="Land M."/>
            <person name="Hauser L."/>
            <person name="Kyrpides N."/>
            <person name="Kim E."/>
            <person name="Ensigns S.A."/>
            <person name="Richardson P."/>
        </authorList>
    </citation>
    <scope>NUCLEOTIDE SEQUENCE [LARGE SCALE GENOMIC DNA]</scope>
    <source>
        <strain evidence="13">ATCC BAA-1158 / Py2</strain>
    </source>
</reference>
<dbReference type="KEGG" id="xau:Xaut_2850"/>
<dbReference type="InterPro" id="IPR005467">
    <property type="entry name" value="His_kinase_dom"/>
</dbReference>
<dbReference type="PRINTS" id="PR00344">
    <property type="entry name" value="BCTRLSENSOR"/>
</dbReference>
<evidence type="ECO:0000256" key="5">
    <source>
        <dbReference type="ARBA" id="ARBA00022679"/>
    </source>
</evidence>
<organism evidence="12 13">
    <name type="scientific">Xanthobacter autotrophicus (strain ATCC BAA-1158 / Py2)</name>
    <dbReference type="NCBI Taxonomy" id="78245"/>
    <lineage>
        <taxon>Bacteria</taxon>
        <taxon>Pseudomonadati</taxon>
        <taxon>Pseudomonadota</taxon>
        <taxon>Alphaproteobacteria</taxon>
        <taxon>Hyphomicrobiales</taxon>
        <taxon>Xanthobacteraceae</taxon>
        <taxon>Xanthobacter</taxon>
    </lineage>
</organism>
<evidence type="ECO:0000313" key="12">
    <source>
        <dbReference type="EMBL" id="ABS68090.1"/>
    </source>
</evidence>
<evidence type="ECO:0000313" key="13">
    <source>
        <dbReference type="Proteomes" id="UP000002417"/>
    </source>
</evidence>
<keyword evidence="8" id="KW-0067">ATP-binding</keyword>
<evidence type="ECO:0000256" key="1">
    <source>
        <dbReference type="ARBA" id="ARBA00000085"/>
    </source>
</evidence>
<dbReference type="Gene3D" id="1.10.287.130">
    <property type="match status" value="1"/>
</dbReference>
<gene>
    <name evidence="12" type="ordered locus">Xaut_2850</name>
</gene>
<dbReference type="STRING" id="78245.Xaut_2850"/>
<protein>
    <recommendedName>
        <fullName evidence="3">histidine kinase</fullName>
        <ecNumber evidence="3">2.7.13.3</ecNumber>
    </recommendedName>
</protein>
<evidence type="ECO:0000256" key="8">
    <source>
        <dbReference type="ARBA" id="ARBA00022840"/>
    </source>
</evidence>
<dbReference type="InterPro" id="IPR036890">
    <property type="entry name" value="HATPase_C_sf"/>
</dbReference>
<dbReference type="PhylomeDB" id="A7IJ97"/>
<dbReference type="CDD" id="cd00075">
    <property type="entry name" value="HATPase"/>
    <property type="match status" value="1"/>
</dbReference>
<evidence type="ECO:0000256" key="4">
    <source>
        <dbReference type="ARBA" id="ARBA00022553"/>
    </source>
</evidence>
<feature type="domain" description="HAMP" evidence="11">
    <location>
        <begin position="226"/>
        <end position="281"/>
    </location>
</feature>
<comment type="subcellular location">
    <subcellularLocation>
        <location evidence="2">Membrane</location>
    </subcellularLocation>
</comment>
<dbReference type="Gene3D" id="3.30.565.10">
    <property type="entry name" value="Histidine kinase-like ATPase, C-terminal domain"/>
    <property type="match status" value="1"/>
</dbReference>
<dbReference type="SMART" id="SM00387">
    <property type="entry name" value="HATPase_c"/>
    <property type="match status" value="1"/>
</dbReference>
<dbReference type="InterPro" id="IPR003660">
    <property type="entry name" value="HAMP_dom"/>
</dbReference>
<dbReference type="GO" id="GO:0016020">
    <property type="term" value="C:membrane"/>
    <property type="evidence" value="ECO:0007669"/>
    <property type="project" value="UniProtKB-SubCell"/>
</dbReference>
<dbReference type="EMBL" id="CP000781">
    <property type="protein sequence ID" value="ABS68090.1"/>
    <property type="molecule type" value="Genomic_DNA"/>
</dbReference>
<dbReference type="PANTHER" id="PTHR44936">
    <property type="entry name" value="SENSOR PROTEIN CREC"/>
    <property type="match status" value="1"/>
</dbReference>
<evidence type="ECO:0000256" key="9">
    <source>
        <dbReference type="SAM" id="Phobius"/>
    </source>
</evidence>
<dbReference type="InterPro" id="IPR003594">
    <property type="entry name" value="HATPase_dom"/>
</dbReference>
<keyword evidence="9" id="KW-1133">Transmembrane helix</keyword>
<comment type="catalytic activity">
    <reaction evidence="1">
        <text>ATP + protein L-histidine = ADP + protein N-phospho-L-histidine.</text>
        <dbReference type="EC" id="2.7.13.3"/>
    </reaction>
</comment>
<dbReference type="PANTHER" id="PTHR44936:SF10">
    <property type="entry name" value="SENSOR PROTEIN RSTB"/>
    <property type="match status" value="1"/>
</dbReference>
<dbReference type="GO" id="GO:0004673">
    <property type="term" value="F:protein histidine kinase activity"/>
    <property type="evidence" value="ECO:0007669"/>
    <property type="project" value="UniProtKB-EC"/>
</dbReference>
<dbReference type="Pfam" id="PF00672">
    <property type="entry name" value="HAMP"/>
    <property type="match status" value="1"/>
</dbReference>
<dbReference type="GO" id="GO:0005524">
    <property type="term" value="F:ATP binding"/>
    <property type="evidence" value="ECO:0007669"/>
    <property type="project" value="UniProtKB-KW"/>
</dbReference>
<dbReference type="InterPro" id="IPR050980">
    <property type="entry name" value="2C_sensor_his_kinase"/>
</dbReference>
<dbReference type="EC" id="2.7.13.3" evidence="3"/>
<keyword evidence="9" id="KW-0812">Transmembrane</keyword>
<evidence type="ECO:0000256" key="3">
    <source>
        <dbReference type="ARBA" id="ARBA00012438"/>
    </source>
</evidence>
<dbReference type="AlphaFoldDB" id="A7IJ97"/>
<keyword evidence="9" id="KW-0472">Membrane</keyword>
<dbReference type="PROSITE" id="PS50109">
    <property type="entry name" value="HIS_KIN"/>
    <property type="match status" value="1"/>
</dbReference>
<keyword evidence="7 12" id="KW-0418">Kinase</keyword>
<dbReference type="eggNOG" id="COG3852">
    <property type="taxonomic scope" value="Bacteria"/>
</dbReference>
<evidence type="ECO:0000259" key="10">
    <source>
        <dbReference type="PROSITE" id="PS50109"/>
    </source>
</evidence>
<name>A7IJ97_XANP2</name>